<dbReference type="InterPro" id="IPR002401">
    <property type="entry name" value="Cyt_P450_E_grp-I"/>
</dbReference>
<evidence type="ECO:0000313" key="9">
    <source>
        <dbReference type="EMBL" id="NED94033.1"/>
    </source>
</evidence>
<evidence type="ECO:0000313" key="10">
    <source>
        <dbReference type="Proteomes" id="UP000469185"/>
    </source>
</evidence>
<keyword evidence="10" id="KW-1185">Reference proteome</keyword>
<dbReference type="GO" id="GO:0005506">
    <property type="term" value="F:iron ion binding"/>
    <property type="evidence" value="ECO:0007669"/>
    <property type="project" value="InterPro"/>
</dbReference>
<dbReference type="PRINTS" id="PR00463">
    <property type="entry name" value="EP450I"/>
</dbReference>
<dbReference type="PROSITE" id="PS00086">
    <property type="entry name" value="CYTOCHROME_P450"/>
    <property type="match status" value="1"/>
</dbReference>
<keyword evidence="3 7" id="KW-0479">Metal-binding</keyword>
<evidence type="ECO:0000256" key="3">
    <source>
        <dbReference type="ARBA" id="ARBA00022723"/>
    </source>
</evidence>
<evidence type="ECO:0000256" key="7">
    <source>
        <dbReference type="PIRSR" id="PIRSR602401-1"/>
    </source>
</evidence>
<dbReference type="GO" id="GO:0020037">
    <property type="term" value="F:heme binding"/>
    <property type="evidence" value="ECO:0007669"/>
    <property type="project" value="InterPro"/>
</dbReference>
<keyword evidence="5 7" id="KW-0408">Iron</keyword>
<comment type="similarity">
    <text evidence="1 8">Belongs to the cytochrome P450 family.</text>
</comment>
<evidence type="ECO:0000256" key="8">
    <source>
        <dbReference type="RuleBase" id="RU000461"/>
    </source>
</evidence>
<keyword evidence="6 8" id="KW-0503">Monooxygenase</keyword>
<reference evidence="9 10" key="1">
    <citation type="submission" date="2020-02" db="EMBL/GenBank/DDBJ databases">
        <authorList>
            <person name="Li X.-J."/>
            <person name="Feng X.-M."/>
        </authorList>
    </citation>
    <scope>NUCLEOTIDE SEQUENCE [LARGE SCALE GENOMIC DNA]</scope>
    <source>
        <strain evidence="9 10">CGMCC 4.7225</strain>
    </source>
</reference>
<dbReference type="GO" id="GO:0004497">
    <property type="term" value="F:monooxygenase activity"/>
    <property type="evidence" value="ECO:0007669"/>
    <property type="project" value="UniProtKB-KW"/>
</dbReference>
<accession>A0A6N9YGA7</accession>
<dbReference type="InterPro" id="IPR036396">
    <property type="entry name" value="Cyt_P450_sf"/>
</dbReference>
<comment type="caution">
    <text evidence="9">The sequence shown here is derived from an EMBL/GenBank/DDBJ whole genome shotgun (WGS) entry which is preliminary data.</text>
</comment>
<dbReference type="EMBL" id="JAAGOB010000001">
    <property type="protein sequence ID" value="NED94033.1"/>
    <property type="molecule type" value="Genomic_DNA"/>
</dbReference>
<keyword evidence="4 8" id="KW-0560">Oxidoreductase</keyword>
<dbReference type="PRINTS" id="PR00385">
    <property type="entry name" value="P450"/>
</dbReference>
<dbReference type="SUPFAM" id="SSF48264">
    <property type="entry name" value="Cytochrome P450"/>
    <property type="match status" value="1"/>
</dbReference>
<feature type="binding site" description="axial binding residue" evidence="7">
    <location>
        <position position="383"/>
    </location>
    <ligand>
        <name>heme</name>
        <dbReference type="ChEBI" id="CHEBI:30413"/>
    </ligand>
    <ligandPart>
        <name>Fe</name>
        <dbReference type="ChEBI" id="CHEBI:18248"/>
    </ligandPart>
</feature>
<dbReference type="InterPro" id="IPR017972">
    <property type="entry name" value="Cyt_P450_CS"/>
</dbReference>
<comment type="cofactor">
    <cofactor evidence="7">
        <name>heme</name>
        <dbReference type="ChEBI" id="CHEBI:30413"/>
    </cofactor>
</comment>
<protein>
    <submittedName>
        <fullName evidence="9">Cytochrome P450</fullName>
    </submittedName>
</protein>
<evidence type="ECO:0000256" key="1">
    <source>
        <dbReference type="ARBA" id="ARBA00010617"/>
    </source>
</evidence>
<proteinExistence type="inferred from homology"/>
<dbReference type="InterPro" id="IPR050196">
    <property type="entry name" value="Cytochrome_P450_Monoox"/>
</dbReference>
<evidence type="ECO:0000256" key="6">
    <source>
        <dbReference type="ARBA" id="ARBA00023033"/>
    </source>
</evidence>
<dbReference type="Pfam" id="PF00067">
    <property type="entry name" value="p450"/>
    <property type="match status" value="1"/>
</dbReference>
<dbReference type="CDD" id="cd20620">
    <property type="entry name" value="CYP132-like"/>
    <property type="match status" value="1"/>
</dbReference>
<evidence type="ECO:0000256" key="4">
    <source>
        <dbReference type="ARBA" id="ARBA00023002"/>
    </source>
</evidence>
<gene>
    <name evidence="9" type="ORF">G1H11_01770</name>
</gene>
<dbReference type="InterPro" id="IPR001128">
    <property type="entry name" value="Cyt_P450"/>
</dbReference>
<dbReference type="PANTHER" id="PTHR24291:SF50">
    <property type="entry name" value="BIFUNCTIONAL ALBAFLAVENONE MONOOXYGENASE_TERPENE SYNTHASE"/>
    <property type="match status" value="1"/>
</dbReference>
<dbReference type="PANTHER" id="PTHR24291">
    <property type="entry name" value="CYTOCHROME P450 FAMILY 4"/>
    <property type="match status" value="1"/>
</dbReference>
<keyword evidence="2 7" id="KW-0349">Heme</keyword>
<sequence length="446" mass="49981">MAARTLPFVGDLLAFGSDRLGYLTRVSGEQGDVARITLGPYQCWLLSHPDHVQDVLIQHADHFRKGPVLQRAQFVLGDGLLTAEGDVHRRHRDIVQPAFHSRRITGYAETMISRALAMSDSWTAGVPLDVHAETVRLTLASAASTLLGADVGDDDIRTVEDAVADLLAAYKLAFVPFGWRLQRIPVGPMRRLRRGRQQLYRVVDPVIAARKAAAGAGDLLSALVRPEDSDRLSDQEIRDHAVTLLLAGHETTANALTFAFHLLALHPDIEGRVHAEVDETLESGMPGPQDHGRLPFCRAVISEALRLYPPSWAIARQALDDHRVGDHLIRAGDLVLLSPWLVHRDPRWWPEPESFRPDRWLDGESKERPRWAYFPFGAGIRRCIGEGFAWTEGVLVLAAVARRWRLRAVPHRPLRLEPLITLRPRDGLWLRPEPRTRRKPHASTTS</sequence>
<organism evidence="9 10">
    <name type="scientific">Phytoactinopolyspora alkaliphila</name>
    <dbReference type="NCBI Taxonomy" id="1783498"/>
    <lineage>
        <taxon>Bacteria</taxon>
        <taxon>Bacillati</taxon>
        <taxon>Actinomycetota</taxon>
        <taxon>Actinomycetes</taxon>
        <taxon>Jiangellales</taxon>
        <taxon>Jiangellaceae</taxon>
        <taxon>Phytoactinopolyspora</taxon>
    </lineage>
</organism>
<dbReference type="RefSeq" id="WP_163815428.1">
    <property type="nucleotide sequence ID" value="NZ_JAAGOB010000001.1"/>
</dbReference>
<dbReference type="AlphaFoldDB" id="A0A6N9YGA7"/>
<evidence type="ECO:0000256" key="2">
    <source>
        <dbReference type="ARBA" id="ARBA00022617"/>
    </source>
</evidence>
<dbReference type="Gene3D" id="1.10.630.10">
    <property type="entry name" value="Cytochrome P450"/>
    <property type="match status" value="1"/>
</dbReference>
<dbReference type="GO" id="GO:0016705">
    <property type="term" value="F:oxidoreductase activity, acting on paired donors, with incorporation or reduction of molecular oxygen"/>
    <property type="evidence" value="ECO:0007669"/>
    <property type="project" value="InterPro"/>
</dbReference>
<evidence type="ECO:0000256" key="5">
    <source>
        <dbReference type="ARBA" id="ARBA00023004"/>
    </source>
</evidence>
<dbReference type="Proteomes" id="UP000469185">
    <property type="component" value="Unassembled WGS sequence"/>
</dbReference>
<name>A0A6N9YGA7_9ACTN</name>